<keyword evidence="1" id="KW-0378">Hydrolase</keyword>
<evidence type="ECO:0000256" key="2">
    <source>
        <dbReference type="SAM" id="Coils"/>
    </source>
</evidence>
<evidence type="ECO:0000256" key="1">
    <source>
        <dbReference type="ARBA" id="ARBA00022670"/>
    </source>
</evidence>
<reference evidence="5" key="2">
    <citation type="submission" date="2022-01" db="EMBL/GenBank/DDBJ databases">
        <authorList>
            <person name="Yamashiro T."/>
            <person name="Shiraishi A."/>
            <person name="Satake H."/>
            <person name="Nakayama K."/>
        </authorList>
    </citation>
    <scope>NUCLEOTIDE SEQUENCE</scope>
</reference>
<comment type="caution">
    <text evidence="5">The sequence shown here is derived from an EMBL/GenBank/DDBJ whole genome shotgun (WGS) entry which is preliminary data.</text>
</comment>
<name>A0ABQ5GIW5_9ASTR</name>
<dbReference type="PROSITE" id="PS50994">
    <property type="entry name" value="INTEGRASE"/>
    <property type="match status" value="1"/>
</dbReference>
<dbReference type="Gene3D" id="3.30.420.10">
    <property type="entry name" value="Ribonuclease H-like superfamily/Ribonuclease H"/>
    <property type="match status" value="1"/>
</dbReference>
<dbReference type="InterPro" id="IPR039537">
    <property type="entry name" value="Retrotran_Ty1/copia-like"/>
</dbReference>
<dbReference type="PANTHER" id="PTHR42648:SF21">
    <property type="entry name" value="CYSTEINE-RICH RLK (RECEPTOR-LIKE PROTEIN KINASE) 8"/>
    <property type="match status" value="1"/>
</dbReference>
<dbReference type="InterPro" id="IPR001584">
    <property type="entry name" value="Integrase_cat-core"/>
</dbReference>
<dbReference type="SUPFAM" id="SSF53098">
    <property type="entry name" value="Ribonuclease H-like"/>
    <property type="match status" value="1"/>
</dbReference>
<feature type="compositionally biased region" description="Polar residues" evidence="3">
    <location>
        <begin position="242"/>
        <end position="282"/>
    </location>
</feature>
<keyword evidence="1" id="KW-0645">Protease</keyword>
<dbReference type="Proteomes" id="UP001151760">
    <property type="component" value="Unassembled WGS sequence"/>
</dbReference>
<dbReference type="InterPro" id="IPR036397">
    <property type="entry name" value="RNaseH_sf"/>
</dbReference>
<dbReference type="Pfam" id="PF22936">
    <property type="entry name" value="Pol_BBD"/>
    <property type="match status" value="1"/>
</dbReference>
<dbReference type="PANTHER" id="PTHR42648">
    <property type="entry name" value="TRANSPOSASE, PUTATIVE-RELATED"/>
    <property type="match status" value="1"/>
</dbReference>
<protein>
    <submittedName>
        <fullName evidence="5">Retrovirus-related pol polyprotein from transposon TNT 1-94</fullName>
    </submittedName>
</protein>
<sequence length="693" mass="78417">MEILVKTCLMPLALKTQNDSFASLHKLKQEMHADLKYVESIEDELDELESDKAEFSNMYDMLLQECMSKDVMCSYLQSSSDLDEITKLQCLYLHKVRECDCLAQKLSNQTEFVSKEIYTELLQSFAKLEKHSISLEIALKECQEQLKNDTVCKEKASNFDKPSVVRQPNAQRIPKPSVLGKPAPFSDSLERKYFAKKKSVLKTNESEGLSKIVTPQNLPQTTTQAVRNTNVIKPGMYRIASSTTQTRAPQLNQTSRNTNPRVSTSTGVTHKTNVSRPQPRSNQMKDKVVPNTSHVKFKKTEVEEHPRISSISNQTKSVTACNDSLNSRTSNVNVVCATCGKCVFNANHDACVSKFLKDVNARTKKPNVVPISTRKPKSQANKSVATPHKKTVASESTITNSKSYYRMLYKKTNKAWKWWIAQQCPSAYTWVPKTKRKWVPKVRNESVTKKIVQLILFIVDSGCTKHMTGNLSLLCNFVEKYLGTVRFGNDQFAPILGYGDLVQGNITIKRVYYVEGLNHNLFSVGQFCDADLEVAFRKSTCFVRDLQGNDLLTGNRGTDLYTISLQETTSSTPICLMAKASPTQAWLWHRRLSHLNFDYINLLSKKDVVIGLPKLKYVKDQLCSSCEVSKAKRSSFKSKTVPSSKGRLNLLHMDLCGPMRVASINGKKYILVIVDDYSRYTWTLFLRSKDETP</sequence>
<dbReference type="InterPro" id="IPR012337">
    <property type="entry name" value="RNaseH-like_sf"/>
</dbReference>
<keyword evidence="2" id="KW-0175">Coiled coil</keyword>
<evidence type="ECO:0000313" key="5">
    <source>
        <dbReference type="EMBL" id="GJT75658.1"/>
    </source>
</evidence>
<dbReference type="Pfam" id="PF13976">
    <property type="entry name" value="gag_pre-integrs"/>
    <property type="match status" value="1"/>
</dbReference>
<feature type="domain" description="Integrase catalytic" evidence="4">
    <location>
        <begin position="638"/>
        <end position="693"/>
    </location>
</feature>
<keyword evidence="6" id="KW-1185">Reference proteome</keyword>
<dbReference type="InterPro" id="IPR054722">
    <property type="entry name" value="PolX-like_BBD"/>
</dbReference>
<evidence type="ECO:0000313" key="6">
    <source>
        <dbReference type="Proteomes" id="UP001151760"/>
    </source>
</evidence>
<dbReference type="InterPro" id="IPR025724">
    <property type="entry name" value="GAG-pre-integrase_dom"/>
</dbReference>
<reference evidence="5" key="1">
    <citation type="journal article" date="2022" name="Int. J. Mol. Sci.">
        <title>Draft Genome of Tanacetum Coccineum: Genomic Comparison of Closely Related Tanacetum-Family Plants.</title>
        <authorList>
            <person name="Yamashiro T."/>
            <person name="Shiraishi A."/>
            <person name="Nakayama K."/>
            <person name="Satake H."/>
        </authorList>
    </citation>
    <scope>NUCLEOTIDE SEQUENCE</scope>
</reference>
<gene>
    <name evidence="5" type="ORF">Tco_1042383</name>
</gene>
<accession>A0ABQ5GIW5</accession>
<dbReference type="EMBL" id="BQNB010018551">
    <property type="protein sequence ID" value="GJT75658.1"/>
    <property type="molecule type" value="Genomic_DNA"/>
</dbReference>
<feature type="region of interest" description="Disordered" evidence="3">
    <location>
        <begin position="242"/>
        <end position="286"/>
    </location>
</feature>
<evidence type="ECO:0000259" key="4">
    <source>
        <dbReference type="PROSITE" id="PS50994"/>
    </source>
</evidence>
<feature type="coiled-coil region" evidence="2">
    <location>
        <begin position="38"/>
        <end position="65"/>
    </location>
</feature>
<evidence type="ECO:0000256" key="3">
    <source>
        <dbReference type="SAM" id="MobiDB-lite"/>
    </source>
</evidence>
<organism evidence="5 6">
    <name type="scientific">Tanacetum coccineum</name>
    <dbReference type="NCBI Taxonomy" id="301880"/>
    <lineage>
        <taxon>Eukaryota</taxon>
        <taxon>Viridiplantae</taxon>
        <taxon>Streptophyta</taxon>
        <taxon>Embryophyta</taxon>
        <taxon>Tracheophyta</taxon>
        <taxon>Spermatophyta</taxon>
        <taxon>Magnoliopsida</taxon>
        <taxon>eudicotyledons</taxon>
        <taxon>Gunneridae</taxon>
        <taxon>Pentapetalae</taxon>
        <taxon>asterids</taxon>
        <taxon>campanulids</taxon>
        <taxon>Asterales</taxon>
        <taxon>Asteraceae</taxon>
        <taxon>Asteroideae</taxon>
        <taxon>Anthemideae</taxon>
        <taxon>Anthemidinae</taxon>
        <taxon>Tanacetum</taxon>
    </lineage>
</organism>
<proteinExistence type="predicted"/>